<evidence type="ECO:0000256" key="10">
    <source>
        <dbReference type="ARBA" id="ARBA00023136"/>
    </source>
</evidence>
<evidence type="ECO:0000256" key="7">
    <source>
        <dbReference type="ARBA" id="ARBA00022630"/>
    </source>
</evidence>
<dbReference type="EC" id="1.3.5.2" evidence="5"/>
<evidence type="ECO:0000256" key="6">
    <source>
        <dbReference type="ARBA" id="ARBA00017599"/>
    </source>
</evidence>
<comment type="cofactor">
    <cofactor evidence="1">
        <name>FMN</name>
        <dbReference type="ChEBI" id="CHEBI:58210"/>
    </cofactor>
</comment>
<dbReference type="GO" id="GO:0106430">
    <property type="term" value="F:dihydroorotate dehydrogenase (quinone) activity"/>
    <property type="evidence" value="ECO:0007669"/>
    <property type="project" value="UniProtKB-EC"/>
</dbReference>
<dbReference type="EMBL" id="ML996687">
    <property type="protein sequence ID" value="KAF2405183.1"/>
    <property type="molecule type" value="Genomic_DNA"/>
</dbReference>
<keyword evidence="8" id="KW-0288">FMN</keyword>
<dbReference type="InterPro" id="IPR013785">
    <property type="entry name" value="Aldolase_TIM"/>
</dbReference>
<keyword evidence="10" id="KW-0472">Membrane</keyword>
<comment type="catalytic activity">
    <reaction evidence="12">
        <text>(S)-dihydroorotate + a quinone = orotate + a quinol</text>
        <dbReference type="Rhea" id="RHEA:30187"/>
        <dbReference type="ChEBI" id="CHEBI:24646"/>
        <dbReference type="ChEBI" id="CHEBI:30839"/>
        <dbReference type="ChEBI" id="CHEBI:30864"/>
        <dbReference type="ChEBI" id="CHEBI:132124"/>
        <dbReference type="EC" id="1.3.5.2"/>
    </reaction>
</comment>
<evidence type="ECO:0000256" key="13">
    <source>
        <dbReference type="SAM" id="MobiDB-lite"/>
    </source>
</evidence>
<reference evidence="15" key="1">
    <citation type="journal article" date="2020" name="Stud. Mycol.">
        <title>101 Dothideomycetes genomes: a test case for predicting lifestyles and emergence of pathogens.</title>
        <authorList>
            <person name="Haridas S."/>
            <person name="Albert R."/>
            <person name="Binder M."/>
            <person name="Bloem J."/>
            <person name="Labutti K."/>
            <person name="Salamov A."/>
            <person name="Andreopoulos B."/>
            <person name="Baker S."/>
            <person name="Barry K."/>
            <person name="Bills G."/>
            <person name="Bluhm B."/>
            <person name="Cannon C."/>
            <person name="Castanera R."/>
            <person name="Culley D."/>
            <person name="Daum C."/>
            <person name="Ezra D."/>
            <person name="Gonzalez J."/>
            <person name="Henrissat B."/>
            <person name="Kuo A."/>
            <person name="Liang C."/>
            <person name="Lipzen A."/>
            <person name="Lutzoni F."/>
            <person name="Magnuson J."/>
            <person name="Mondo S."/>
            <person name="Nolan M."/>
            <person name="Ohm R."/>
            <person name="Pangilinan J."/>
            <person name="Park H.-J."/>
            <person name="Ramirez L."/>
            <person name="Alfaro M."/>
            <person name="Sun H."/>
            <person name="Tritt A."/>
            <person name="Yoshinaga Y."/>
            <person name="Zwiers L.-H."/>
            <person name="Turgeon B."/>
            <person name="Goodwin S."/>
            <person name="Spatafora J."/>
            <person name="Crous P."/>
            <person name="Grigoriev I."/>
        </authorList>
    </citation>
    <scope>NUCLEOTIDE SEQUENCE</scope>
    <source>
        <strain evidence="15">CBS 262.69</strain>
    </source>
</reference>
<dbReference type="PANTHER" id="PTHR48109:SF4">
    <property type="entry name" value="DIHYDROOROTATE DEHYDROGENASE (QUINONE), MITOCHONDRIAL"/>
    <property type="match status" value="1"/>
</dbReference>
<evidence type="ECO:0000256" key="5">
    <source>
        <dbReference type="ARBA" id="ARBA00012791"/>
    </source>
</evidence>
<protein>
    <recommendedName>
        <fullName evidence="6">Dihydroorotate dehydrogenase (quinone), mitochondrial</fullName>
        <ecNumber evidence="5">1.3.5.2</ecNumber>
    </recommendedName>
    <alternativeName>
        <fullName evidence="11">Dihydroorotate oxidase</fullName>
    </alternativeName>
</protein>
<comment type="similarity">
    <text evidence="4">Belongs to the dihydroorotate dehydrogenase family. Type 2 subfamily.</text>
</comment>
<organism evidence="15 16">
    <name type="scientific">Trichodelitschia bisporula</name>
    <dbReference type="NCBI Taxonomy" id="703511"/>
    <lineage>
        <taxon>Eukaryota</taxon>
        <taxon>Fungi</taxon>
        <taxon>Dikarya</taxon>
        <taxon>Ascomycota</taxon>
        <taxon>Pezizomycotina</taxon>
        <taxon>Dothideomycetes</taxon>
        <taxon>Dothideomycetes incertae sedis</taxon>
        <taxon>Phaeotrichales</taxon>
        <taxon>Phaeotrichaceae</taxon>
        <taxon>Trichodelitschia</taxon>
    </lineage>
</organism>
<dbReference type="SUPFAM" id="SSF51395">
    <property type="entry name" value="FMN-linked oxidoreductases"/>
    <property type="match status" value="1"/>
</dbReference>
<keyword evidence="9" id="KW-0560">Oxidoreductase</keyword>
<evidence type="ECO:0000256" key="12">
    <source>
        <dbReference type="ARBA" id="ARBA00048639"/>
    </source>
</evidence>
<comment type="subcellular location">
    <subcellularLocation>
        <location evidence="2">Membrane</location>
    </subcellularLocation>
</comment>
<dbReference type="AlphaFoldDB" id="A0A6G1IA49"/>
<evidence type="ECO:0000259" key="14">
    <source>
        <dbReference type="Pfam" id="PF01180"/>
    </source>
</evidence>
<dbReference type="FunFam" id="3.20.20.70:FF:000242">
    <property type="entry name" value="Dihydroorotate reductase PyrE"/>
    <property type="match status" value="1"/>
</dbReference>
<evidence type="ECO:0000256" key="4">
    <source>
        <dbReference type="ARBA" id="ARBA00005359"/>
    </source>
</evidence>
<feature type="domain" description="Dihydroorotate dehydrogenase catalytic" evidence="14">
    <location>
        <begin position="434"/>
        <end position="481"/>
    </location>
</feature>
<gene>
    <name evidence="15" type="ORF">EJ06DRAFT_525724</name>
</gene>
<dbReference type="GO" id="GO:0044205">
    <property type="term" value="P:'de novo' UMP biosynthetic process"/>
    <property type="evidence" value="ECO:0007669"/>
    <property type="project" value="UniProtKB-UniPathway"/>
</dbReference>
<feature type="region of interest" description="Disordered" evidence="13">
    <location>
        <begin position="406"/>
        <end position="428"/>
    </location>
</feature>
<dbReference type="InterPro" id="IPR050074">
    <property type="entry name" value="DHO_dehydrogenase"/>
</dbReference>
<dbReference type="PANTHER" id="PTHR48109">
    <property type="entry name" value="DIHYDROOROTATE DEHYDROGENASE (QUINONE), MITOCHONDRIAL-RELATED"/>
    <property type="match status" value="1"/>
</dbReference>
<accession>A0A6G1IA49</accession>
<dbReference type="NCBIfam" id="TIGR01036">
    <property type="entry name" value="pyrD_sub2"/>
    <property type="match status" value="1"/>
</dbReference>
<keyword evidence="7" id="KW-0285">Flavoprotein</keyword>
<dbReference type="CDD" id="cd04738">
    <property type="entry name" value="DHOD_2_like"/>
    <property type="match status" value="1"/>
</dbReference>
<comment type="pathway">
    <text evidence="3">Pyrimidine metabolism; UMP biosynthesis via de novo pathway; orotate from (S)-dihydroorotate (quinone route): step 1/1.</text>
</comment>
<dbReference type="Gene3D" id="3.20.20.70">
    <property type="entry name" value="Aldolase class I"/>
    <property type="match status" value="1"/>
</dbReference>
<dbReference type="Pfam" id="PF01180">
    <property type="entry name" value="DHO_dh"/>
    <property type="match status" value="2"/>
</dbReference>
<dbReference type="OrthoDB" id="14784at2759"/>
<dbReference type="InterPro" id="IPR005719">
    <property type="entry name" value="Dihydroorotate_DH_2"/>
</dbReference>
<evidence type="ECO:0000313" key="16">
    <source>
        <dbReference type="Proteomes" id="UP000799640"/>
    </source>
</evidence>
<dbReference type="GO" id="GO:0006207">
    <property type="term" value="P:'de novo' pyrimidine nucleobase biosynthetic process"/>
    <property type="evidence" value="ECO:0007669"/>
    <property type="project" value="InterPro"/>
</dbReference>
<dbReference type="PROSITE" id="PS00911">
    <property type="entry name" value="DHODEHASE_1"/>
    <property type="match status" value="1"/>
</dbReference>
<evidence type="ECO:0000256" key="1">
    <source>
        <dbReference type="ARBA" id="ARBA00001917"/>
    </source>
</evidence>
<dbReference type="InterPro" id="IPR001295">
    <property type="entry name" value="Dihydroorotate_DH_CS"/>
</dbReference>
<dbReference type="UniPathway" id="UPA00070">
    <property type="reaction ID" value="UER00946"/>
</dbReference>
<dbReference type="GO" id="GO:0005743">
    <property type="term" value="C:mitochondrial inner membrane"/>
    <property type="evidence" value="ECO:0007669"/>
    <property type="project" value="TreeGrafter"/>
</dbReference>
<feature type="domain" description="Dihydroorotate dehydrogenase catalytic" evidence="14">
    <location>
        <begin position="120"/>
        <end position="406"/>
    </location>
</feature>
<sequence length="486" mass="52316">MSLIVALSRSSRPRVLQQATLRLSASSSTRHASSSTSSNPPSNRLRNFTYGSSLLALVTFGYVYFTDTRASVHRYVVPPLLRALYPDAEDAHHAGTAALKQLYAFGWHPRERGGPDADGMLNVEVFGHMLSNPIGISAGLDKNADIPDPLFALGPGIVEVGGITNLPQDGNPKPRVFRVTSQKALINRYGLNSEGADVVAMRLRQRLREFAYKHGYGIDEEAERFVLDGEAGVPPGSLIPGRLLAVQIAKNKLTPDDDLDAVVRDHVVCVEKLGRYADILVVNVSSPNTPGLRSLQSREPLTKILSAVVNAANSVNRQRKPVVMVKVSPDEDSEEQVHGICDAVWESGVAGVIVGNTTMKRPDALPRGFTLPSTEVRVLMERGGYSGPQLFGQTVALVRKYRQTLDQGPRVDAPTESQGETAKSPAREEFKPKVIFASGGITNGEQALAVLNAGASAAMCYTATVYGGPGTVGRIKGEMREAIKRS</sequence>
<feature type="region of interest" description="Disordered" evidence="13">
    <location>
        <begin position="22"/>
        <end position="44"/>
    </location>
</feature>
<dbReference type="InterPro" id="IPR005720">
    <property type="entry name" value="Dihydroorotate_DH_cat"/>
</dbReference>
<evidence type="ECO:0000313" key="15">
    <source>
        <dbReference type="EMBL" id="KAF2405183.1"/>
    </source>
</evidence>
<evidence type="ECO:0000256" key="11">
    <source>
        <dbReference type="ARBA" id="ARBA00031623"/>
    </source>
</evidence>
<evidence type="ECO:0000256" key="3">
    <source>
        <dbReference type="ARBA" id="ARBA00005161"/>
    </source>
</evidence>
<evidence type="ECO:0000256" key="2">
    <source>
        <dbReference type="ARBA" id="ARBA00004370"/>
    </source>
</evidence>
<keyword evidence="16" id="KW-1185">Reference proteome</keyword>
<evidence type="ECO:0000256" key="8">
    <source>
        <dbReference type="ARBA" id="ARBA00022643"/>
    </source>
</evidence>
<proteinExistence type="inferred from homology"/>
<dbReference type="Proteomes" id="UP000799640">
    <property type="component" value="Unassembled WGS sequence"/>
</dbReference>
<name>A0A6G1IA49_9PEZI</name>
<evidence type="ECO:0000256" key="9">
    <source>
        <dbReference type="ARBA" id="ARBA00023002"/>
    </source>
</evidence>